<keyword evidence="3" id="KW-0677">Repeat</keyword>
<evidence type="ECO:0000313" key="9">
    <source>
        <dbReference type="Proteomes" id="UP001221566"/>
    </source>
</evidence>
<reference evidence="8 9" key="1">
    <citation type="submission" date="2023-01" db="EMBL/GenBank/DDBJ databases">
        <title>Novel species of the genus Vogesella isolated from rivers.</title>
        <authorList>
            <person name="Lu H."/>
        </authorList>
    </citation>
    <scope>NUCLEOTIDE SEQUENCE [LARGE SCALE GENOMIC DNA]</scope>
    <source>
        <strain evidence="8 9">SH7W</strain>
    </source>
</reference>
<feature type="repeat" description="TPR" evidence="6">
    <location>
        <begin position="32"/>
        <end position="65"/>
    </location>
</feature>
<organism evidence="8 9">
    <name type="scientific">Vogesella indigofera</name>
    <name type="common">Pseudomonas indigofera</name>
    <dbReference type="NCBI Taxonomy" id="45465"/>
    <lineage>
        <taxon>Bacteria</taxon>
        <taxon>Pseudomonadati</taxon>
        <taxon>Pseudomonadota</taxon>
        <taxon>Betaproteobacteria</taxon>
        <taxon>Neisseriales</taxon>
        <taxon>Chromobacteriaceae</taxon>
        <taxon>Vogesella</taxon>
    </lineage>
</organism>
<dbReference type="PANTHER" id="PTHR44858:SF1">
    <property type="entry name" value="UDP-N-ACETYLGLUCOSAMINE--PEPTIDE N-ACETYLGLUCOSAMINYLTRANSFERASE SPINDLY-RELATED"/>
    <property type="match status" value="1"/>
</dbReference>
<dbReference type="PANTHER" id="PTHR44858">
    <property type="entry name" value="TETRATRICOPEPTIDE REPEAT PROTEIN 6"/>
    <property type="match status" value="1"/>
</dbReference>
<dbReference type="Pfam" id="PF13414">
    <property type="entry name" value="TPR_11"/>
    <property type="match status" value="1"/>
</dbReference>
<protein>
    <submittedName>
        <fullName evidence="8">Tetratricopeptide repeat protein</fullName>
    </submittedName>
</protein>
<dbReference type="PROSITE" id="PS50005">
    <property type="entry name" value="TPR"/>
    <property type="match status" value="7"/>
</dbReference>
<dbReference type="SUPFAM" id="SSF53756">
    <property type="entry name" value="UDP-Glycosyltransferase/glycogen phosphorylase"/>
    <property type="match status" value="1"/>
</dbReference>
<dbReference type="Pfam" id="PF01755">
    <property type="entry name" value="Glyco_transf_25"/>
    <property type="match status" value="1"/>
</dbReference>
<evidence type="ECO:0000256" key="1">
    <source>
        <dbReference type="ARBA" id="ARBA00005068"/>
    </source>
</evidence>
<comment type="pathway">
    <text evidence="2">Glycan metabolism; lacto-N-neotetraose biosynthesis.</text>
</comment>
<evidence type="ECO:0000259" key="7">
    <source>
        <dbReference type="Pfam" id="PF01755"/>
    </source>
</evidence>
<feature type="repeat" description="TPR" evidence="6">
    <location>
        <begin position="100"/>
        <end position="133"/>
    </location>
</feature>
<evidence type="ECO:0000256" key="5">
    <source>
        <dbReference type="ARBA" id="ARBA00022985"/>
    </source>
</evidence>
<dbReference type="PROSITE" id="PS50293">
    <property type="entry name" value="TPR_REGION"/>
    <property type="match status" value="1"/>
</dbReference>
<dbReference type="Pfam" id="PF00515">
    <property type="entry name" value="TPR_1"/>
    <property type="match status" value="1"/>
</dbReference>
<dbReference type="Pfam" id="PF13432">
    <property type="entry name" value="TPR_16"/>
    <property type="match status" value="2"/>
</dbReference>
<dbReference type="EMBL" id="JAQQKY010000001">
    <property type="protein sequence ID" value="MDC7689800.1"/>
    <property type="molecule type" value="Genomic_DNA"/>
</dbReference>
<gene>
    <name evidence="8" type="ORF">PQU93_03275</name>
</gene>
<evidence type="ECO:0000256" key="4">
    <source>
        <dbReference type="ARBA" id="ARBA00022803"/>
    </source>
</evidence>
<sequence length="904" mass="100377">MLSEALALHQNGQLDEARQRYEAVLAAQPEHPEALHLLGALNLQQGNAERAVELIEQAIALSPDNPVYYGNLANALHQTGEDETALQWLDTAVARFPGHAETHYNRGIVLASLKQAEAAVAAFREATRLAPKHAAAYYNLGNAHLHLAAFGEAADAYLMATQLRPKYVKAWYNLGKARREMSKDAAAVDAFSQAIVLDPAYAKAYYNRANALQSLKRHAEAVADYDRCIALQPNDDVALVNKGNALLSQHRFESAVDAYEQAISVKPDVAAYHNNKGNAYLGMRQTRRALDAYGRAIAVDPLEKDAHFNRAICHLLVGELEAGFEEYEWRWQTEDLAASAPNFEQPAWRGETSLAGKRLLLYCEQGLGDTIQFVRYARLASEQGAHVILVVQPPLLNLMRGLNGRGELIANGAPVPAFDYHCPLLSLPYAFKTGLATIPAGEPYIKADPALSAQWQKRLGQKSRPWVGLAWSGRPEHKNDENRSLRLEQLLNALPEGVEYICLQKELRERDRDTLAGRPDIRFFGDELRDFADTAALCEQLDLVVSVDTSVAHMAAALGKPTWVLLPFVPDWRWMLDRDDSPWYPSVKLFRQKQSGDWATLMPEVRSALQARFAPVAPRVSVPVNSAYALHCLYINLDAQQGRREALAANFARHAPKRWQLERIPAVDKRMLPENMAGGPLSDAAKACLLSHVAAVRRACELPGDVLILEDDAWFGANTGNIVSEIMPRLKDDVDLVFTDVCIPSPEQMLSLFQRYRKMLAEQRFSLLDLKKLAFAGTSAYIVRAQAKERLLALLSTPDALQLPYDLLLRQWIHDETLSGRVIFPFATSLSIHADTSNIQTDASAATEWCWNAFRRVVWCDAGHPDAEDPLASMHAIPAEYYDSAALAMGKILATSLSANFVHK</sequence>
<comment type="pathway">
    <text evidence="1">Bacterial outer membrane biogenesis; lipooligosaccharide biosynthesis.</text>
</comment>
<evidence type="ECO:0000313" key="8">
    <source>
        <dbReference type="EMBL" id="MDC7689800.1"/>
    </source>
</evidence>
<accession>A0ABT5I1K2</accession>
<dbReference type="SUPFAM" id="SSF48452">
    <property type="entry name" value="TPR-like"/>
    <property type="match status" value="1"/>
</dbReference>
<feature type="domain" description="Glycosyl transferase family 25" evidence="7">
    <location>
        <begin position="633"/>
        <end position="807"/>
    </location>
</feature>
<evidence type="ECO:0000256" key="3">
    <source>
        <dbReference type="ARBA" id="ARBA00022737"/>
    </source>
</evidence>
<dbReference type="Gene3D" id="1.25.40.10">
    <property type="entry name" value="Tetratricopeptide repeat domain"/>
    <property type="match status" value="4"/>
</dbReference>
<dbReference type="Pfam" id="PF13181">
    <property type="entry name" value="TPR_8"/>
    <property type="match status" value="1"/>
</dbReference>
<feature type="repeat" description="TPR" evidence="6">
    <location>
        <begin position="134"/>
        <end position="167"/>
    </location>
</feature>
<feature type="repeat" description="TPR" evidence="6">
    <location>
        <begin position="270"/>
        <end position="303"/>
    </location>
</feature>
<dbReference type="InterPro" id="IPR002654">
    <property type="entry name" value="Glyco_trans_25"/>
</dbReference>
<keyword evidence="9" id="KW-1185">Reference proteome</keyword>
<evidence type="ECO:0000256" key="2">
    <source>
        <dbReference type="ARBA" id="ARBA00005222"/>
    </source>
</evidence>
<dbReference type="InterPro" id="IPR011990">
    <property type="entry name" value="TPR-like_helical_dom_sf"/>
</dbReference>
<evidence type="ECO:0000256" key="6">
    <source>
        <dbReference type="PROSITE-ProRule" id="PRU00339"/>
    </source>
</evidence>
<keyword evidence="5" id="KW-0448">Lipopolysaccharide biosynthesis</keyword>
<dbReference type="InterPro" id="IPR019734">
    <property type="entry name" value="TPR_rpt"/>
</dbReference>
<feature type="repeat" description="TPR" evidence="6">
    <location>
        <begin position="168"/>
        <end position="201"/>
    </location>
</feature>
<dbReference type="SMART" id="SM00028">
    <property type="entry name" value="TPR"/>
    <property type="match status" value="9"/>
</dbReference>
<dbReference type="Gene3D" id="3.40.50.2000">
    <property type="entry name" value="Glycogen Phosphorylase B"/>
    <property type="match status" value="1"/>
</dbReference>
<dbReference type="Proteomes" id="UP001221566">
    <property type="component" value="Unassembled WGS sequence"/>
</dbReference>
<feature type="repeat" description="TPR" evidence="6">
    <location>
        <begin position="202"/>
        <end position="235"/>
    </location>
</feature>
<dbReference type="RefSeq" id="WP_272802314.1">
    <property type="nucleotide sequence ID" value="NZ_JAQQKY010000001.1"/>
</dbReference>
<comment type="caution">
    <text evidence="8">The sequence shown here is derived from an EMBL/GenBank/DDBJ whole genome shotgun (WGS) entry which is preliminary data.</text>
</comment>
<keyword evidence="4 6" id="KW-0802">TPR repeat</keyword>
<proteinExistence type="predicted"/>
<dbReference type="InterPro" id="IPR050498">
    <property type="entry name" value="Ycf3"/>
</dbReference>
<name>A0ABT5I1K2_VOGIN</name>
<feature type="repeat" description="TPR" evidence="6">
    <location>
        <begin position="236"/>
        <end position="269"/>
    </location>
</feature>